<feature type="region of interest" description="Disordered" evidence="1">
    <location>
        <begin position="133"/>
        <end position="215"/>
    </location>
</feature>
<dbReference type="OrthoDB" id="1686353at2759"/>
<keyword evidence="3" id="KW-1185">Reference proteome</keyword>
<organism evidence="2 3">
    <name type="scientific">Eragrostis curvula</name>
    <name type="common">weeping love grass</name>
    <dbReference type="NCBI Taxonomy" id="38414"/>
    <lineage>
        <taxon>Eukaryota</taxon>
        <taxon>Viridiplantae</taxon>
        <taxon>Streptophyta</taxon>
        <taxon>Embryophyta</taxon>
        <taxon>Tracheophyta</taxon>
        <taxon>Spermatophyta</taxon>
        <taxon>Magnoliopsida</taxon>
        <taxon>Liliopsida</taxon>
        <taxon>Poales</taxon>
        <taxon>Poaceae</taxon>
        <taxon>PACMAD clade</taxon>
        <taxon>Chloridoideae</taxon>
        <taxon>Eragrostideae</taxon>
        <taxon>Eragrostidinae</taxon>
        <taxon>Eragrostis</taxon>
    </lineage>
</organism>
<dbReference type="Proteomes" id="UP000324897">
    <property type="component" value="Unassembled WGS sequence"/>
</dbReference>
<feature type="compositionally biased region" description="Low complexity" evidence="1">
    <location>
        <begin position="153"/>
        <end position="171"/>
    </location>
</feature>
<dbReference type="PANTHER" id="PTHR31429:SF65">
    <property type="entry name" value="OS01G0185900 PROTEIN"/>
    <property type="match status" value="1"/>
</dbReference>
<evidence type="ECO:0000313" key="3">
    <source>
        <dbReference type="Proteomes" id="UP000324897"/>
    </source>
</evidence>
<evidence type="ECO:0000313" key="2">
    <source>
        <dbReference type="EMBL" id="TVU21462.1"/>
    </source>
</evidence>
<evidence type="ECO:0008006" key="4">
    <source>
        <dbReference type="Google" id="ProtNLM"/>
    </source>
</evidence>
<dbReference type="EMBL" id="RWGY01000026">
    <property type="protein sequence ID" value="TVU21462.1"/>
    <property type="molecule type" value="Genomic_DNA"/>
</dbReference>
<dbReference type="GO" id="GO:0003700">
    <property type="term" value="F:DNA-binding transcription factor activity"/>
    <property type="evidence" value="ECO:0007669"/>
    <property type="project" value="InterPro"/>
</dbReference>
<reference evidence="2 3" key="1">
    <citation type="journal article" date="2019" name="Sci. Rep.">
        <title>A high-quality genome of Eragrostis curvula grass provides insights into Poaceae evolution and supports new strategies to enhance forage quality.</title>
        <authorList>
            <person name="Carballo J."/>
            <person name="Santos B.A.C.M."/>
            <person name="Zappacosta D."/>
            <person name="Garbus I."/>
            <person name="Selva J.P."/>
            <person name="Gallo C.A."/>
            <person name="Diaz A."/>
            <person name="Albertini E."/>
            <person name="Caccamo M."/>
            <person name="Echenique V."/>
        </authorList>
    </citation>
    <scope>NUCLEOTIDE SEQUENCE [LARGE SCALE GENOMIC DNA]</scope>
    <source>
        <strain evidence="3">cv. Victoria</strain>
        <tissue evidence="2">Leaf</tissue>
    </source>
</reference>
<evidence type="ECO:0000256" key="1">
    <source>
        <dbReference type="SAM" id="MobiDB-lite"/>
    </source>
</evidence>
<protein>
    <recommendedName>
        <fullName evidence="4">WRKY domain-containing protein</fullName>
    </recommendedName>
</protein>
<dbReference type="PANTHER" id="PTHR31429">
    <property type="entry name" value="WRKY TRANSCRIPTION FACTOR 36-RELATED"/>
    <property type="match status" value="1"/>
</dbReference>
<dbReference type="AlphaFoldDB" id="A0A5J9UCP2"/>
<proteinExistence type="predicted"/>
<dbReference type="InterPro" id="IPR044810">
    <property type="entry name" value="WRKY_plant"/>
</dbReference>
<gene>
    <name evidence="2" type="ORF">EJB05_31097</name>
</gene>
<name>A0A5J9UCP2_9POAL</name>
<sequence>LHRKIWRSLWKAGAGEGGEEGRHEAAGDGDDGSALPIVFESFQSAGSMKQEGGSRLDAARAEMGEVREENERLKAALSRIVSDYKSLQMHFLDVVKRRPEGPREVGVVRLRLGTAETTADDDSHLSLGLGFARGSSRPSTDDDKATGPVLNLSSDSSGADDAAKPDAQAAAPGESRKSPSGGDGAEDEVQQQAKKARVSVRVKCDTPTHASASPYTGYESKALPAAWSSGYPAFGGQPPSYYAAKSSPAMAGHLFGGLGLSRPAEQLFGGGHSSTYLQRSTSLGDMAPPVVTDTIAKALASDPSFQSALATMITSYMGRGGGEAAQK</sequence>
<feature type="non-terminal residue" evidence="2">
    <location>
        <position position="1"/>
    </location>
</feature>
<accession>A0A5J9UCP2</accession>
<comment type="caution">
    <text evidence="2">The sequence shown here is derived from an EMBL/GenBank/DDBJ whole genome shotgun (WGS) entry which is preliminary data.</text>
</comment>